<dbReference type="AlphaFoldDB" id="A0A2S9XMC7"/>
<accession>A0A2S9XMC7</accession>
<name>A0A2S9XMC7_9BACT</name>
<evidence type="ECO:0000313" key="2">
    <source>
        <dbReference type="Proteomes" id="UP000238823"/>
    </source>
</evidence>
<proteinExistence type="predicted"/>
<protein>
    <submittedName>
        <fullName evidence="1">Uncharacterized protein</fullName>
    </submittedName>
</protein>
<sequence>MANGVALERLATDPRGVEARRQGPVGVLDLALVVEGQVQASTDVLERRGRIDGEAEQRLAVSDLTGAGGLAVALDPRVEQLGDRRPGAVVGLMLQREAVMKIVVLGAGDQLGEGVAAVIRERECFELLDIHGRPRGRKVYWIAPCLITKPRAPVG</sequence>
<comment type="caution">
    <text evidence="1">The sequence shown here is derived from an EMBL/GenBank/DDBJ whole genome shotgun (WGS) entry which is preliminary data.</text>
</comment>
<reference evidence="1 2" key="1">
    <citation type="submission" date="2018-03" db="EMBL/GenBank/DDBJ databases">
        <title>Draft Genome Sequences of the Obligatory Marine Myxobacteria Enhygromyxa salina SWB007.</title>
        <authorList>
            <person name="Poehlein A."/>
            <person name="Moghaddam J.A."/>
            <person name="Harms H."/>
            <person name="Alanjari M."/>
            <person name="Koenig G.M."/>
            <person name="Daniel R."/>
            <person name="Schaeberle T.F."/>
        </authorList>
    </citation>
    <scope>NUCLEOTIDE SEQUENCE [LARGE SCALE GENOMIC DNA]</scope>
    <source>
        <strain evidence="1 2">SWB007</strain>
    </source>
</reference>
<organism evidence="1 2">
    <name type="scientific">Enhygromyxa salina</name>
    <dbReference type="NCBI Taxonomy" id="215803"/>
    <lineage>
        <taxon>Bacteria</taxon>
        <taxon>Pseudomonadati</taxon>
        <taxon>Myxococcota</taxon>
        <taxon>Polyangia</taxon>
        <taxon>Nannocystales</taxon>
        <taxon>Nannocystaceae</taxon>
        <taxon>Enhygromyxa</taxon>
    </lineage>
</organism>
<dbReference type="Proteomes" id="UP000238823">
    <property type="component" value="Unassembled WGS sequence"/>
</dbReference>
<evidence type="ECO:0000313" key="1">
    <source>
        <dbReference type="EMBL" id="PRP94026.1"/>
    </source>
</evidence>
<gene>
    <name evidence="1" type="ORF">ENSA7_78900</name>
</gene>
<dbReference type="EMBL" id="PVNL01000144">
    <property type="protein sequence ID" value="PRP94026.1"/>
    <property type="molecule type" value="Genomic_DNA"/>
</dbReference>